<dbReference type="GO" id="GO:0008444">
    <property type="term" value="F:CDP-diacylglycerol-glycerol-3-phosphate 3-phosphatidyltransferase activity"/>
    <property type="evidence" value="ECO:0007669"/>
    <property type="project" value="InterPro"/>
</dbReference>
<comment type="caution">
    <text evidence="13">The sequence shown here is derived from an EMBL/GenBank/DDBJ whole genome shotgun (WGS) entry which is preliminary data.</text>
</comment>
<dbReference type="STRING" id="767452.AVL62_04165"/>
<feature type="transmembrane region" description="Helical" evidence="12">
    <location>
        <begin position="24"/>
        <end position="45"/>
    </location>
</feature>
<protein>
    <submittedName>
        <fullName evidence="13">CDP-diacylglycerol--glycerol-3-phosphate 3-phosphatidyltransferase</fullName>
    </submittedName>
</protein>
<evidence type="ECO:0000256" key="10">
    <source>
        <dbReference type="ARBA" id="ARBA00023264"/>
    </source>
</evidence>
<dbReference type="PANTHER" id="PTHR14269">
    <property type="entry name" value="CDP-DIACYLGLYCEROL--GLYCEROL-3-PHOSPHATE 3-PHOSPHATIDYLTRANSFERASE-RELATED"/>
    <property type="match status" value="1"/>
</dbReference>
<dbReference type="RefSeq" id="WP_058891149.1">
    <property type="nucleotide sequence ID" value="NZ_LQBL01000027.1"/>
</dbReference>
<dbReference type="OrthoDB" id="9796672at2"/>
<dbReference type="InterPro" id="IPR004570">
    <property type="entry name" value="Phosphatidylglycerol_P_synth"/>
</dbReference>
<sequence length="210" mass="22963">MTDVQGDSSGGAGRQRVLPVTDRLWTVPNLLSMVRLALVPVFVWALAERELGWAALVLVVAGASDFADGKIARRYGLTSRLGQVLDPIADRLYIAATLLGLAAVGVIPWWLVAVLFARELFIVLMYPVVRRYHLPIPEVTFIGKAATFNLLGGFPLVLLGHVPGWWSVLSLASGWALVWWGTVLYWVTGLVYGWQVAGMARERRRAGVAG</sequence>
<dbReference type="UniPathway" id="UPA00085"/>
<dbReference type="PROSITE" id="PS00379">
    <property type="entry name" value="CDP_ALCOHOL_P_TRANSF"/>
    <property type="match status" value="1"/>
</dbReference>
<dbReference type="AlphaFoldDB" id="A0A0W8I744"/>
<comment type="subcellular location">
    <subcellularLocation>
        <location evidence="1">Membrane</location>
        <topology evidence="1">Multi-pass membrane protein</topology>
    </subcellularLocation>
</comment>
<dbReference type="PANTHER" id="PTHR14269:SF62">
    <property type="entry name" value="CDP-DIACYLGLYCEROL--GLYCEROL-3-PHOSPHATE 3-PHOSPHATIDYLTRANSFERASE 1, CHLOROPLASTIC"/>
    <property type="match status" value="1"/>
</dbReference>
<evidence type="ECO:0000256" key="6">
    <source>
        <dbReference type="ARBA" id="ARBA00022989"/>
    </source>
</evidence>
<dbReference type="Pfam" id="PF01066">
    <property type="entry name" value="CDP-OH_P_transf"/>
    <property type="match status" value="1"/>
</dbReference>
<dbReference type="GO" id="GO:0016020">
    <property type="term" value="C:membrane"/>
    <property type="evidence" value="ECO:0007669"/>
    <property type="project" value="UniProtKB-SubCell"/>
</dbReference>
<evidence type="ECO:0000256" key="3">
    <source>
        <dbReference type="ARBA" id="ARBA00022516"/>
    </source>
</evidence>
<keyword evidence="10" id="KW-1208">Phospholipid metabolism</keyword>
<evidence type="ECO:0000256" key="5">
    <source>
        <dbReference type="ARBA" id="ARBA00022692"/>
    </source>
</evidence>
<evidence type="ECO:0000256" key="2">
    <source>
        <dbReference type="ARBA" id="ARBA00010441"/>
    </source>
</evidence>
<accession>A0A0W8I744</accession>
<keyword evidence="9" id="KW-0594">Phospholipid biosynthesis</keyword>
<dbReference type="EMBL" id="LQBL01000027">
    <property type="protein sequence ID" value="KUG54416.1"/>
    <property type="molecule type" value="Genomic_DNA"/>
</dbReference>
<reference evidence="13 14" key="1">
    <citation type="submission" date="2015-12" db="EMBL/GenBank/DDBJ databases">
        <title>Serinicoccus chungangenesis strain CD08_5 genome sequencing and assembly.</title>
        <authorList>
            <person name="Chander A.M."/>
            <person name="Kaur G."/>
            <person name="Nair G.R."/>
            <person name="Dhawan D.K."/>
            <person name="Kochhar R.K."/>
            <person name="Mayilraj S."/>
            <person name="Bhadada S.K."/>
        </authorList>
    </citation>
    <scope>NUCLEOTIDE SEQUENCE [LARGE SCALE GENOMIC DNA]</scope>
    <source>
        <strain evidence="13 14">CD08_5</strain>
    </source>
</reference>
<evidence type="ECO:0000256" key="11">
    <source>
        <dbReference type="RuleBase" id="RU003750"/>
    </source>
</evidence>
<evidence type="ECO:0000256" key="12">
    <source>
        <dbReference type="SAM" id="Phobius"/>
    </source>
</evidence>
<dbReference type="InterPro" id="IPR048254">
    <property type="entry name" value="CDP_ALCOHOL_P_TRANSF_CS"/>
</dbReference>
<gene>
    <name evidence="13" type="ORF">AVL62_04165</name>
</gene>
<evidence type="ECO:0000256" key="9">
    <source>
        <dbReference type="ARBA" id="ARBA00023209"/>
    </source>
</evidence>
<evidence type="ECO:0000256" key="1">
    <source>
        <dbReference type="ARBA" id="ARBA00004141"/>
    </source>
</evidence>
<dbReference type="PIRSF" id="PIRSF000847">
    <property type="entry name" value="Phos_ph_gly_syn"/>
    <property type="match status" value="1"/>
</dbReference>
<evidence type="ECO:0000256" key="7">
    <source>
        <dbReference type="ARBA" id="ARBA00023098"/>
    </source>
</evidence>
<dbReference type="InterPro" id="IPR043130">
    <property type="entry name" value="CDP-OH_PTrfase_TM_dom"/>
</dbReference>
<dbReference type="GO" id="GO:0046474">
    <property type="term" value="P:glycerophospholipid biosynthetic process"/>
    <property type="evidence" value="ECO:0007669"/>
    <property type="project" value="TreeGrafter"/>
</dbReference>
<name>A0A0W8I744_9MICO</name>
<feature type="transmembrane region" description="Helical" evidence="12">
    <location>
        <begin position="141"/>
        <end position="162"/>
    </location>
</feature>
<dbReference type="Proteomes" id="UP000054837">
    <property type="component" value="Unassembled WGS sequence"/>
</dbReference>
<feature type="transmembrane region" description="Helical" evidence="12">
    <location>
        <begin position="174"/>
        <end position="194"/>
    </location>
</feature>
<dbReference type="InterPro" id="IPR000462">
    <property type="entry name" value="CDP-OH_P_trans"/>
</dbReference>
<comment type="similarity">
    <text evidence="2 11">Belongs to the CDP-alcohol phosphatidyltransferase class-I family.</text>
</comment>
<evidence type="ECO:0000313" key="14">
    <source>
        <dbReference type="Proteomes" id="UP000054837"/>
    </source>
</evidence>
<evidence type="ECO:0000256" key="8">
    <source>
        <dbReference type="ARBA" id="ARBA00023136"/>
    </source>
</evidence>
<proteinExistence type="inferred from homology"/>
<keyword evidence="3" id="KW-0444">Lipid biosynthesis</keyword>
<dbReference type="InterPro" id="IPR050324">
    <property type="entry name" value="CDP-alcohol_PTase-I"/>
</dbReference>
<keyword evidence="5 12" id="KW-0812">Transmembrane</keyword>
<evidence type="ECO:0000256" key="4">
    <source>
        <dbReference type="ARBA" id="ARBA00022679"/>
    </source>
</evidence>
<keyword evidence="6 12" id="KW-1133">Transmembrane helix</keyword>
<keyword evidence="4 11" id="KW-0808">Transferase</keyword>
<keyword evidence="14" id="KW-1185">Reference proteome</keyword>
<dbReference type="Gene3D" id="1.20.120.1760">
    <property type="match status" value="1"/>
</dbReference>
<evidence type="ECO:0000313" key="13">
    <source>
        <dbReference type="EMBL" id="KUG54416.1"/>
    </source>
</evidence>
<organism evidence="13 14">
    <name type="scientific">Serinicoccus chungangensis</name>
    <dbReference type="NCBI Taxonomy" id="767452"/>
    <lineage>
        <taxon>Bacteria</taxon>
        <taxon>Bacillati</taxon>
        <taxon>Actinomycetota</taxon>
        <taxon>Actinomycetes</taxon>
        <taxon>Micrococcales</taxon>
        <taxon>Ornithinimicrobiaceae</taxon>
        <taxon>Serinicoccus</taxon>
    </lineage>
</organism>
<keyword evidence="8 12" id="KW-0472">Membrane</keyword>
<keyword evidence="7" id="KW-0443">Lipid metabolism</keyword>